<reference evidence="1" key="1">
    <citation type="submission" date="2020-03" db="EMBL/GenBank/DDBJ databases">
        <title>The deep terrestrial virosphere.</title>
        <authorList>
            <person name="Holmfeldt K."/>
            <person name="Nilsson E."/>
            <person name="Simone D."/>
            <person name="Lopez-Fernandez M."/>
            <person name="Wu X."/>
            <person name="de Brujin I."/>
            <person name="Lundin D."/>
            <person name="Andersson A."/>
            <person name="Bertilsson S."/>
            <person name="Dopson M."/>
        </authorList>
    </citation>
    <scope>NUCLEOTIDE SEQUENCE</scope>
    <source>
        <strain evidence="1">MM415B03362</strain>
    </source>
</reference>
<name>A0A6M3LAD8_9ZZZZ</name>
<accession>A0A6M3LAD8</accession>
<gene>
    <name evidence="1" type="ORF">MM415B03362_0007</name>
</gene>
<sequence length="149" mass="17500">MEEKNEKESIHEFEKNYPIIWSMIQESHACGGAGRPEFVHLKKDWKIPDEYRERLERAEEIAQKYVGVKFSDIWEIPKEVETIDEHTEILDYAGFPEDGDWTLFLEKFPEFKEMDEVIFQAFDGELVGSGDGMVEVKIPKKARKEASKR</sequence>
<protein>
    <submittedName>
        <fullName evidence="1">Uncharacterized protein</fullName>
    </submittedName>
</protein>
<organism evidence="1">
    <name type="scientific">viral metagenome</name>
    <dbReference type="NCBI Taxonomy" id="1070528"/>
    <lineage>
        <taxon>unclassified sequences</taxon>
        <taxon>metagenomes</taxon>
        <taxon>organismal metagenomes</taxon>
    </lineage>
</organism>
<proteinExistence type="predicted"/>
<evidence type="ECO:0000313" key="1">
    <source>
        <dbReference type="EMBL" id="QJA91443.1"/>
    </source>
</evidence>
<dbReference type="EMBL" id="MT142988">
    <property type="protein sequence ID" value="QJA91443.1"/>
    <property type="molecule type" value="Genomic_DNA"/>
</dbReference>
<dbReference type="AlphaFoldDB" id="A0A6M3LAD8"/>